<dbReference type="RefSeq" id="WP_097554571.1">
    <property type="nucleotide sequence ID" value="NZ_PCMW01000069.1"/>
</dbReference>
<comment type="catalytic activity">
    <reaction evidence="1">
        <text>Endonucleolytic cleavage to 5'-phosphomonoester.</text>
        <dbReference type="EC" id="3.1.26.4"/>
    </reaction>
</comment>
<dbReference type="EC" id="3.1.26.4" evidence="5"/>
<dbReference type="Gene3D" id="3.30.420.10">
    <property type="entry name" value="Ribonuclease H-like superfamily/Ribonuclease H"/>
    <property type="match status" value="1"/>
</dbReference>
<evidence type="ECO:0000259" key="11">
    <source>
        <dbReference type="PROSITE" id="PS50879"/>
    </source>
</evidence>
<dbReference type="PROSITE" id="PS50879">
    <property type="entry name" value="RNASE_H_1"/>
    <property type="match status" value="1"/>
</dbReference>
<feature type="domain" description="RNase H type-1" evidence="11">
    <location>
        <begin position="2"/>
        <end position="142"/>
    </location>
</feature>
<name>A0A2H3K9V2_9FLAO</name>
<dbReference type="GO" id="GO:0046872">
    <property type="term" value="F:metal ion binding"/>
    <property type="evidence" value="ECO:0007669"/>
    <property type="project" value="UniProtKB-KW"/>
</dbReference>
<evidence type="ECO:0000256" key="8">
    <source>
        <dbReference type="ARBA" id="ARBA00022759"/>
    </source>
</evidence>
<keyword evidence="10" id="KW-0460">Magnesium</keyword>
<evidence type="ECO:0000256" key="5">
    <source>
        <dbReference type="ARBA" id="ARBA00012180"/>
    </source>
</evidence>
<dbReference type="PANTHER" id="PTHR10642">
    <property type="entry name" value="RIBONUCLEASE H1"/>
    <property type="match status" value="1"/>
</dbReference>
<dbReference type="OrthoDB" id="7845843at2"/>
<evidence type="ECO:0000256" key="1">
    <source>
        <dbReference type="ARBA" id="ARBA00000077"/>
    </source>
</evidence>
<evidence type="ECO:0000256" key="4">
    <source>
        <dbReference type="ARBA" id="ARBA00011245"/>
    </source>
</evidence>
<evidence type="ECO:0000256" key="6">
    <source>
        <dbReference type="ARBA" id="ARBA00022722"/>
    </source>
</evidence>
<keyword evidence="7" id="KW-0479">Metal-binding</keyword>
<keyword evidence="8" id="KW-0255">Endonuclease</keyword>
<dbReference type="EMBL" id="PCMW01000069">
    <property type="protein sequence ID" value="PDS23085.1"/>
    <property type="molecule type" value="Genomic_DNA"/>
</dbReference>
<dbReference type="GO" id="GO:0003676">
    <property type="term" value="F:nucleic acid binding"/>
    <property type="evidence" value="ECO:0007669"/>
    <property type="project" value="InterPro"/>
</dbReference>
<protein>
    <recommendedName>
        <fullName evidence="5">ribonuclease H</fullName>
        <ecNumber evidence="5">3.1.26.4</ecNumber>
    </recommendedName>
</protein>
<proteinExistence type="inferred from homology"/>
<dbReference type="InterPro" id="IPR036397">
    <property type="entry name" value="RNaseH_sf"/>
</dbReference>
<organism evidence="12 13">
    <name type="scientific">Flavobacterium branchiophilum</name>
    <dbReference type="NCBI Taxonomy" id="55197"/>
    <lineage>
        <taxon>Bacteria</taxon>
        <taxon>Pseudomonadati</taxon>
        <taxon>Bacteroidota</taxon>
        <taxon>Flavobacteriia</taxon>
        <taxon>Flavobacteriales</taxon>
        <taxon>Flavobacteriaceae</taxon>
        <taxon>Flavobacterium</taxon>
    </lineage>
</organism>
<gene>
    <name evidence="12" type="ORF">B0A77_11760</name>
</gene>
<keyword evidence="9" id="KW-0378">Hydrolase</keyword>
<accession>A0A2H3K9V2</accession>
<sequence length="163" mass="18881">MNEHQVHIYTDGAAKGNPGKGGYGVVMEWVGKPYKKEFYEGFRYTTNNRMELLAVIVGLEKLKHPKTCVLVISDSKYVVDAVEKRWVFGWEKKGYAGKKNPDLWKRFMKIYRTHQVDFKWIKGHNNHPQNERCDALAVMASGLPQLSVDQVYEQEGEQDPLEF</sequence>
<comment type="subunit">
    <text evidence="4">Monomer.</text>
</comment>
<evidence type="ECO:0000313" key="13">
    <source>
        <dbReference type="Proteomes" id="UP000220828"/>
    </source>
</evidence>
<comment type="cofactor">
    <cofactor evidence="2">
        <name>Mg(2+)</name>
        <dbReference type="ChEBI" id="CHEBI:18420"/>
    </cofactor>
</comment>
<evidence type="ECO:0000256" key="2">
    <source>
        <dbReference type="ARBA" id="ARBA00001946"/>
    </source>
</evidence>
<dbReference type="SUPFAM" id="SSF53098">
    <property type="entry name" value="Ribonuclease H-like"/>
    <property type="match status" value="1"/>
</dbReference>
<reference evidence="12 13" key="1">
    <citation type="submission" date="2017-09" db="EMBL/GenBank/DDBJ databases">
        <title>Whole genomes of Flavobacteriaceae.</title>
        <authorList>
            <person name="Stine C."/>
            <person name="Li C."/>
            <person name="Tadesse D."/>
        </authorList>
    </citation>
    <scope>NUCLEOTIDE SEQUENCE [LARGE SCALE GENOMIC DNA]</scope>
    <source>
        <strain evidence="12 13">ATCC 35036</strain>
    </source>
</reference>
<keyword evidence="6" id="KW-0540">Nuclease</keyword>
<comment type="caution">
    <text evidence="12">The sequence shown here is derived from an EMBL/GenBank/DDBJ whole genome shotgun (WGS) entry which is preliminary data.</text>
</comment>
<evidence type="ECO:0000256" key="10">
    <source>
        <dbReference type="ARBA" id="ARBA00022842"/>
    </source>
</evidence>
<evidence type="ECO:0000256" key="3">
    <source>
        <dbReference type="ARBA" id="ARBA00005300"/>
    </source>
</evidence>
<dbReference type="GO" id="GO:0004523">
    <property type="term" value="F:RNA-DNA hybrid ribonuclease activity"/>
    <property type="evidence" value="ECO:0007669"/>
    <property type="project" value="UniProtKB-EC"/>
</dbReference>
<dbReference type="Pfam" id="PF00075">
    <property type="entry name" value="RNase_H"/>
    <property type="match status" value="1"/>
</dbReference>
<dbReference type="AlphaFoldDB" id="A0A2H3K9V2"/>
<dbReference type="InterPro" id="IPR012337">
    <property type="entry name" value="RNaseH-like_sf"/>
</dbReference>
<dbReference type="InterPro" id="IPR050092">
    <property type="entry name" value="RNase_H"/>
</dbReference>
<evidence type="ECO:0000256" key="7">
    <source>
        <dbReference type="ARBA" id="ARBA00022723"/>
    </source>
</evidence>
<evidence type="ECO:0000256" key="9">
    <source>
        <dbReference type="ARBA" id="ARBA00022801"/>
    </source>
</evidence>
<dbReference type="GO" id="GO:0043137">
    <property type="term" value="P:DNA replication, removal of RNA primer"/>
    <property type="evidence" value="ECO:0007669"/>
    <property type="project" value="TreeGrafter"/>
</dbReference>
<evidence type="ECO:0000313" key="12">
    <source>
        <dbReference type="EMBL" id="PDS23085.1"/>
    </source>
</evidence>
<dbReference type="InterPro" id="IPR022892">
    <property type="entry name" value="RNaseHI"/>
</dbReference>
<dbReference type="Proteomes" id="UP000220828">
    <property type="component" value="Unassembled WGS sequence"/>
</dbReference>
<dbReference type="CDD" id="cd09278">
    <property type="entry name" value="RNase_HI_prokaryote_like"/>
    <property type="match status" value="1"/>
</dbReference>
<dbReference type="InterPro" id="IPR002156">
    <property type="entry name" value="RNaseH_domain"/>
</dbReference>
<comment type="similarity">
    <text evidence="3">Belongs to the RNase H family.</text>
</comment>
<dbReference type="NCBIfam" id="NF001236">
    <property type="entry name" value="PRK00203.1"/>
    <property type="match status" value="1"/>
</dbReference>
<dbReference type="PANTHER" id="PTHR10642:SF26">
    <property type="entry name" value="RIBONUCLEASE H1"/>
    <property type="match status" value="1"/>
</dbReference>